<reference evidence="2 3" key="1">
    <citation type="submission" date="2011-01" db="EMBL/GenBank/DDBJ databases">
        <authorList>
            <person name="Muzny D."/>
            <person name="Qin X."/>
            <person name="Deng J."/>
            <person name="Jiang H."/>
            <person name="Liu Y."/>
            <person name="Qu J."/>
            <person name="Song X.-Z."/>
            <person name="Zhang L."/>
            <person name="Thornton R."/>
            <person name="Coyle M."/>
            <person name="Francisco L."/>
            <person name="Jackson L."/>
            <person name="Javaid M."/>
            <person name="Korchina V."/>
            <person name="Kovar C."/>
            <person name="Mata R."/>
            <person name="Mathew T."/>
            <person name="Ngo R."/>
            <person name="Nguyen L."/>
            <person name="Nguyen N."/>
            <person name="Okwuonu G."/>
            <person name="Ongeri F."/>
            <person name="Pham C."/>
            <person name="Simmons D."/>
            <person name="Wilczek-Boney K."/>
            <person name="Hale W."/>
            <person name="Jakkamsetti A."/>
            <person name="Pham P."/>
            <person name="Ruth R."/>
            <person name="San Lucas F."/>
            <person name="Warren J."/>
            <person name="Zhang J."/>
            <person name="Zhao Z."/>
            <person name="Zhou C."/>
            <person name="Zhu D."/>
            <person name="Lee S."/>
            <person name="Bess C."/>
            <person name="Blankenburg K."/>
            <person name="Forbes L."/>
            <person name="Fu Q."/>
            <person name="Gubbala S."/>
            <person name="Hirani K."/>
            <person name="Jayaseelan J.C."/>
            <person name="Lara F."/>
            <person name="Munidasa M."/>
            <person name="Palculict T."/>
            <person name="Patil S."/>
            <person name="Pu L.-L."/>
            <person name="Saada N."/>
            <person name="Tang L."/>
            <person name="Weissenberger G."/>
            <person name="Zhu Y."/>
            <person name="Hemphill L."/>
            <person name="Shang Y."/>
            <person name="Youmans B."/>
            <person name="Ayvaz T."/>
            <person name="Ross M."/>
            <person name="Santibanez J."/>
            <person name="Aqrawi P."/>
            <person name="Gross S."/>
            <person name="Joshi V."/>
            <person name="Fowler G."/>
            <person name="Nazareth L."/>
            <person name="Reid J."/>
            <person name="Worley K."/>
            <person name="Petrosino J."/>
            <person name="Highlander S."/>
            <person name="Gibbs R."/>
        </authorList>
    </citation>
    <scope>NUCLEOTIDE SEQUENCE [LARGE SCALE GENOMIC DNA]</scope>
    <source>
        <strain evidence="2 3">ATCC 33394</strain>
    </source>
</reference>
<dbReference type="InterPro" id="IPR029060">
    <property type="entry name" value="PIN-like_dom_sf"/>
</dbReference>
<dbReference type="SUPFAM" id="SSF88723">
    <property type="entry name" value="PIN domain-like"/>
    <property type="match status" value="1"/>
</dbReference>
<evidence type="ECO:0000313" key="3">
    <source>
        <dbReference type="Proteomes" id="UP000004088"/>
    </source>
</evidence>
<dbReference type="HOGENOM" id="CLU_171704_1_0_4"/>
<gene>
    <name evidence="2" type="ORF">HMPREF9098_2251</name>
</gene>
<keyword evidence="3" id="KW-1185">Reference proteome</keyword>
<name>F0F2B6_9NEIS</name>
<dbReference type="Gene3D" id="3.40.50.1010">
    <property type="entry name" value="5'-nuclease"/>
    <property type="match status" value="1"/>
</dbReference>
<evidence type="ECO:0000259" key="1">
    <source>
        <dbReference type="Pfam" id="PF01850"/>
    </source>
</evidence>
<evidence type="ECO:0000313" key="2">
    <source>
        <dbReference type="EMBL" id="EGC16416.1"/>
    </source>
</evidence>
<dbReference type="Pfam" id="PF01850">
    <property type="entry name" value="PIN"/>
    <property type="match status" value="1"/>
</dbReference>
<dbReference type="Proteomes" id="UP000004088">
    <property type="component" value="Unassembled WGS sequence"/>
</dbReference>
<dbReference type="AlphaFoldDB" id="F0F2B6"/>
<dbReference type="EMBL" id="AEWV01000042">
    <property type="protein sequence ID" value="EGC16416.1"/>
    <property type="molecule type" value="Genomic_DNA"/>
</dbReference>
<dbReference type="RefSeq" id="WP_003784447.1">
    <property type="nucleotide sequence ID" value="NZ_GL870929.1"/>
</dbReference>
<dbReference type="STRING" id="888741.HMPREF9098_2251"/>
<sequence>MSQGAVLREWLDTVVKPAFEGRILPIDEATAEICAALHIPDHAPENDSWIAATAKQHRLILVTRNIKDMDRAGVKLLNPFEAA</sequence>
<organism evidence="2 3">
    <name type="scientific">Kingella denitrificans ATCC 33394</name>
    <dbReference type="NCBI Taxonomy" id="888741"/>
    <lineage>
        <taxon>Bacteria</taxon>
        <taxon>Pseudomonadati</taxon>
        <taxon>Pseudomonadota</taxon>
        <taxon>Betaproteobacteria</taxon>
        <taxon>Neisseriales</taxon>
        <taxon>Neisseriaceae</taxon>
        <taxon>Kingella</taxon>
    </lineage>
</organism>
<protein>
    <submittedName>
        <fullName evidence="2">Putative toxin-antitoxin system, toxin component, PIN family</fullName>
    </submittedName>
</protein>
<dbReference type="InterPro" id="IPR002716">
    <property type="entry name" value="PIN_dom"/>
</dbReference>
<comment type="caution">
    <text evidence="2">The sequence shown here is derived from an EMBL/GenBank/DDBJ whole genome shotgun (WGS) entry which is preliminary data.</text>
</comment>
<accession>F0F2B6</accession>
<proteinExistence type="predicted"/>
<feature type="domain" description="PIN" evidence="1">
    <location>
        <begin position="18"/>
        <end position="72"/>
    </location>
</feature>